<sequence length="83" mass="9620">MISLNDDDHHQSTCIKTADDTELSVWPAFPITSETLKHTYPLGYNDLRNQIGTNYVYTHPCGQQIQFESIDKVWKKKENPTNH</sequence>
<evidence type="ECO:0000313" key="2">
    <source>
        <dbReference type="Proteomes" id="UP000790347"/>
    </source>
</evidence>
<proteinExistence type="predicted"/>
<dbReference type="AlphaFoldDB" id="A0A922L905"/>
<comment type="caution">
    <text evidence="1">The sequence shown here is derived from an EMBL/GenBank/DDBJ whole genome shotgun (WGS) entry which is preliminary data.</text>
</comment>
<reference evidence="1" key="2">
    <citation type="journal article" date="2022" name="Res Sq">
        <title>Comparative Genomics Reveals Insights into the Divergent Evolution of Astigmatic Mites and Household Pest Adaptations.</title>
        <authorList>
            <person name="Xiong Q."/>
            <person name="Wan A.T.-Y."/>
            <person name="Liu X.-Y."/>
            <person name="Fung C.S.-H."/>
            <person name="Xiao X."/>
            <person name="Malainual N."/>
            <person name="Hou J."/>
            <person name="Wang L."/>
            <person name="Wang M."/>
            <person name="Yang K."/>
            <person name="Cui Y."/>
            <person name="Leung E."/>
            <person name="Nong W."/>
            <person name="Shin S.-K."/>
            <person name="Au S."/>
            <person name="Jeong K.Y."/>
            <person name="Chew F.T."/>
            <person name="Hui J."/>
            <person name="Leung T.F."/>
            <person name="Tungtrongchitr A."/>
            <person name="Zhong N."/>
            <person name="Liu Z."/>
            <person name="Tsui S."/>
        </authorList>
    </citation>
    <scope>NUCLEOTIDE SEQUENCE</scope>
    <source>
        <strain evidence="1">Derf</strain>
        <tissue evidence="1">Whole organism</tissue>
    </source>
</reference>
<reference evidence="1" key="1">
    <citation type="submission" date="2013-05" db="EMBL/GenBank/DDBJ databases">
        <authorList>
            <person name="Yim A.K.Y."/>
            <person name="Chan T.F."/>
            <person name="Ji K.M."/>
            <person name="Liu X.Y."/>
            <person name="Zhou J.W."/>
            <person name="Li R.Q."/>
            <person name="Yang K.Y."/>
            <person name="Li J."/>
            <person name="Li M."/>
            <person name="Law P.T.W."/>
            <person name="Wu Y.L."/>
            <person name="Cai Z.L."/>
            <person name="Qin H."/>
            <person name="Bao Y."/>
            <person name="Leung R.K.K."/>
            <person name="Ng P.K.S."/>
            <person name="Zou J."/>
            <person name="Zhong X.J."/>
            <person name="Ran P.X."/>
            <person name="Zhong N.S."/>
            <person name="Liu Z.G."/>
            <person name="Tsui S.K.W."/>
        </authorList>
    </citation>
    <scope>NUCLEOTIDE SEQUENCE</scope>
    <source>
        <strain evidence="1">Derf</strain>
        <tissue evidence="1">Whole organism</tissue>
    </source>
</reference>
<evidence type="ECO:0000313" key="1">
    <source>
        <dbReference type="EMBL" id="KAH9517632.1"/>
    </source>
</evidence>
<protein>
    <submittedName>
        <fullName evidence="1">Uncharacterized protein</fullName>
    </submittedName>
</protein>
<accession>A0A922L905</accession>
<gene>
    <name evidence="1" type="ORF">DERF_008286</name>
</gene>
<organism evidence="1 2">
    <name type="scientific">Dermatophagoides farinae</name>
    <name type="common">American house dust mite</name>
    <dbReference type="NCBI Taxonomy" id="6954"/>
    <lineage>
        <taxon>Eukaryota</taxon>
        <taxon>Metazoa</taxon>
        <taxon>Ecdysozoa</taxon>
        <taxon>Arthropoda</taxon>
        <taxon>Chelicerata</taxon>
        <taxon>Arachnida</taxon>
        <taxon>Acari</taxon>
        <taxon>Acariformes</taxon>
        <taxon>Sarcoptiformes</taxon>
        <taxon>Astigmata</taxon>
        <taxon>Psoroptidia</taxon>
        <taxon>Analgoidea</taxon>
        <taxon>Pyroglyphidae</taxon>
        <taxon>Dermatophagoidinae</taxon>
        <taxon>Dermatophagoides</taxon>
    </lineage>
</organism>
<name>A0A922L905_DERFA</name>
<dbReference type="EMBL" id="ASGP02000003">
    <property type="protein sequence ID" value="KAH9517632.1"/>
    <property type="molecule type" value="Genomic_DNA"/>
</dbReference>
<keyword evidence="2" id="KW-1185">Reference proteome</keyword>
<dbReference type="Proteomes" id="UP000790347">
    <property type="component" value="Unassembled WGS sequence"/>
</dbReference>